<reference evidence="1" key="2">
    <citation type="journal article" date="2021" name="Microbiome">
        <title>Successional dynamics and alternative stable states in a saline activated sludge microbial community over 9 years.</title>
        <authorList>
            <person name="Wang Y."/>
            <person name="Ye J."/>
            <person name="Ju F."/>
            <person name="Liu L."/>
            <person name="Boyd J.A."/>
            <person name="Deng Y."/>
            <person name="Parks D.H."/>
            <person name="Jiang X."/>
            <person name="Yin X."/>
            <person name="Woodcroft B.J."/>
            <person name="Tyson G.W."/>
            <person name="Hugenholtz P."/>
            <person name="Polz M.F."/>
            <person name="Zhang T."/>
        </authorList>
    </citation>
    <scope>NUCLEOTIDE SEQUENCE</scope>
    <source>
        <strain evidence="1">HKST-UBA01</strain>
    </source>
</reference>
<comment type="caution">
    <text evidence="1">The sequence shown here is derived from an EMBL/GenBank/DDBJ whole genome shotgun (WGS) entry which is preliminary data.</text>
</comment>
<protein>
    <submittedName>
        <fullName evidence="1">Uncharacterized protein</fullName>
    </submittedName>
</protein>
<dbReference type="EMBL" id="JAGQKX010000071">
    <property type="protein sequence ID" value="MCA9390338.1"/>
    <property type="molecule type" value="Genomic_DNA"/>
</dbReference>
<proteinExistence type="predicted"/>
<gene>
    <name evidence="1" type="ORF">KC571_02935</name>
</gene>
<evidence type="ECO:0000313" key="1">
    <source>
        <dbReference type="EMBL" id="MCA9390338.1"/>
    </source>
</evidence>
<dbReference type="AlphaFoldDB" id="A0A955LH40"/>
<dbReference type="Proteomes" id="UP000701698">
    <property type="component" value="Unassembled WGS sequence"/>
</dbReference>
<organism evidence="1 2">
    <name type="scientific">candidate division WWE3 bacterium</name>
    <dbReference type="NCBI Taxonomy" id="2053526"/>
    <lineage>
        <taxon>Bacteria</taxon>
        <taxon>Katanobacteria</taxon>
    </lineage>
</organism>
<sequence>MLIPILLGSAGVGLVLGLILAVATGILPVSRGGDLVIAETQEVIISEPELAPQLGT</sequence>
<evidence type="ECO:0000313" key="2">
    <source>
        <dbReference type="Proteomes" id="UP000701698"/>
    </source>
</evidence>
<accession>A0A955LH40</accession>
<reference evidence="1" key="1">
    <citation type="submission" date="2020-04" db="EMBL/GenBank/DDBJ databases">
        <authorList>
            <person name="Zhang T."/>
        </authorList>
    </citation>
    <scope>NUCLEOTIDE SEQUENCE</scope>
    <source>
        <strain evidence="1">HKST-UBA01</strain>
    </source>
</reference>
<name>A0A955LH40_UNCKA</name>